<protein>
    <submittedName>
        <fullName evidence="2">Uncharacterized protein</fullName>
    </submittedName>
</protein>
<sequence length="89" mass="9876">MIRMDFRMSSTLKLTILLVFFIIASDMCMKSDAREGGVVTLPCQNDQQCKSYPRCNQCGCKCIVGTGCRCSTSSLNDNIHTQTLSTIKL</sequence>
<dbReference type="OrthoDB" id="1396042at2759"/>
<organism evidence="2 3">
    <name type="scientific">Lupinus albus</name>
    <name type="common">White lupine</name>
    <name type="synonym">Lupinus termis</name>
    <dbReference type="NCBI Taxonomy" id="3870"/>
    <lineage>
        <taxon>Eukaryota</taxon>
        <taxon>Viridiplantae</taxon>
        <taxon>Streptophyta</taxon>
        <taxon>Embryophyta</taxon>
        <taxon>Tracheophyta</taxon>
        <taxon>Spermatophyta</taxon>
        <taxon>Magnoliopsida</taxon>
        <taxon>eudicotyledons</taxon>
        <taxon>Gunneridae</taxon>
        <taxon>Pentapetalae</taxon>
        <taxon>rosids</taxon>
        <taxon>fabids</taxon>
        <taxon>Fabales</taxon>
        <taxon>Fabaceae</taxon>
        <taxon>Papilionoideae</taxon>
        <taxon>50 kb inversion clade</taxon>
        <taxon>genistoids sensu lato</taxon>
        <taxon>core genistoids</taxon>
        <taxon>Genisteae</taxon>
        <taxon>Lupinus</taxon>
    </lineage>
</organism>
<gene>
    <name evidence="2" type="ORF">Lalb_Chr19g0131121</name>
</gene>
<name>A0A6A4NKK9_LUPAL</name>
<dbReference type="EMBL" id="WOCE01000019">
    <property type="protein sequence ID" value="KAE9592613.1"/>
    <property type="molecule type" value="Genomic_DNA"/>
</dbReference>
<evidence type="ECO:0000313" key="2">
    <source>
        <dbReference type="EMBL" id="KAE9592613.1"/>
    </source>
</evidence>
<dbReference type="AlphaFoldDB" id="A0A6A4NKK9"/>
<feature type="signal peptide" evidence="1">
    <location>
        <begin position="1"/>
        <end position="33"/>
    </location>
</feature>
<feature type="chain" id="PRO_5025642826" evidence="1">
    <location>
        <begin position="34"/>
        <end position="89"/>
    </location>
</feature>
<reference evidence="3" key="1">
    <citation type="journal article" date="2020" name="Nat. Commun.">
        <title>Genome sequence of the cluster root forming white lupin.</title>
        <authorList>
            <person name="Hufnagel B."/>
            <person name="Marques A."/>
            <person name="Soriano A."/>
            <person name="Marques L."/>
            <person name="Divol F."/>
            <person name="Doumas P."/>
            <person name="Sallet E."/>
            <person name="Mancinotti D."/>
            <person name="Carrere S."/>
            <person name="Marande W."/>
            <person name="Arribat S."/>
            <person name="Keller J."/>
            <person name="Huneau C."/>
            <person name="Blein T."/>
            <person name="Aime D."/>
            <person name="Laguerre M."/>
            <person name="Taylor J."/>
            <person name="Schubert V."/>
            <person name="Nelson M."/>
            <person name="Geu-Flores F."/>
            <person name="Crespi M."/>
            <person name="Gallardo-Guerrero K."/>
            <person name="Delaux P.-M."/>
            <person name="Salse J."/>
            <person name="Berges H."/>
            <person name="Guyot R."/>
            <person name="Gouzy J."/>
            <person name="Peret B."/>
        </authorList>
    </citation>
    <scope>NUCLEOTIDE SEQUENCE [LARGE SCALE GENOMIC DNA]</scope>
    <source>
        <strain evidence="3">cv. Amiga</strain>
    </source>
</reference>
<accession>A0A6A4NKK9</accession>
<evidence type="ECO:0000256" key="1">
    <source>
        <dbReference type="SAM" id="SignalP"/>
    </source>
</evidence>
<dbReference type="Proteomes" id="UP000447434">
    <property type="component" value="Chromosome 19"/>
</dbReference>
<proteinExistence type="predicted"/>
<keyword evidence="3" id="KW-1185">Reference proteome</keyword>
<keyword evidence="1" id="KW-0732">Signal</keyword>
<comment type="caution">
    <text evidence="2">The sequence shown here is derived from an EMBL/GenBank/DDBJ whole genome shotgun (WGS) entry which is preliminary data.</text>
</comment>
<evidence type="ECO:0000313" key="3">
    <source>
        <dbReference type="Proteomes" id="UP000447434"/>
    </source>
</evidence>